<evidence type="ECO:0000313" key="6">
    <source>
        <dbReference type="EMBL" id="KRT57188.1"/>
    </source>
</evidence>
<name>A0A0T5Z2S2_9GAMM</name>
<dbReference type="InterPro" id="IPR039420">
    <property type="entry name" value="WalR-like"/>
</dbReference>
<dbReference type="InterPro" id="IPR016032">
    <property type="entry name" value="Sig_transdc_resp-reg_C-effctor"/>
</dbReference>
<evidence type="ECO:0000259" key="5">
    <source>
        <dbReference type="PROSITE" id="PS50110"/>
    </source>
</evidence>
<dbReference type="GO" id="GO:0006355">
    <property type="term" value="P:regulation of DNA-templated transcription"/>
    <property type="evidence" value="ECO:0007669"/>
    <property type="project" value="InterPro"/>
</dbReference>
<dbReference type="PRINTS" id="PR00038">
    <property type="entry name" value="HTHLUXR"/>
</dbReference>
<dbReference type="PANTHER" id="PTHR43214:SF43">
    <property type="entry name" value="TWO-COMPONENT RESPONSE REGULATOR"/>
    <property type="match status" value="1"/>
</dbReference>
<feature type="domain" description="HTH luxR-type" evidence="4">
    <location>
        <begin position="156"/>
        <end position="221"/>
    </location>
</feature>
<accession>A0A0T5Z2S2</accession>
<evidence type="ECO:0000256" key="1">
    <source>
        <dbReference type="ARBA" id="ARBA00022553"/>
    </source>
</evidence>
<dbReference type="SUPFAM" id="SSF46894">
    <property type="entry name" value="C-terminal effector domain of the bipartite response regulators"/>
    <property type="match status" value="1"/>
</dbReference>
<dbReference type="CDD" id="cd06170">
    <property type="entry name" value="LuxR_C_like"/>
    <property type="match status" value="1"/>
</dbReference>
<dbReference type="Gene3D" id="3.40.50.2300">
    <property type="match status" value="1"/>
</dbReference>
<organism evidence="6 7">
    <name type="scientific">endosymbiont of Ridgeia piscesae</name>
    <dbReference type="NCBI Taxonomy" id="54398"/>
    <lineage>
        <taxon>Bacteria</taxon>
        <taxon>Pseudomonadati</taxon>
        <taxon>Pseudomonadota</taxon>
        <taxon>Gammaproteobacteria</taxon>
        <taxon>sulfur-oxidizing symbionts</taxon>
    </lineage>
</organism>
<dbReference type="SMART" id="SM00448">
    <property type="entry name" value="REC"/>
    <property type="match status" value="1"/>
</dbReference>
<dbReference type="SUPFAM" id="SSF52172">
    <property type="entry name" value="CheY-like"/>
    <property type="match status" value="1"/>
</dbReference>
<keyword evidence="1 3" id="KW-0597">Phosphoprotein</keyword>
<dbReference type="PROSITE" id="PS50043">
    <property type="entry name" value="HTH_LUXR_2"/>
    <property type="match status" value="1"/>
</dbReference>
<evidence type="ECO:0000256" key="3">
    <source>
        <dbReference type="PROSITE-ProRule" id="PRU00169"/>
    </source>
</evidence>
<dbReference type="AlphaFoldDB" id="A0A0T5Z2S2"/>
<evidence type="ECO:0000256" key="2">
    <source>
        <dbReference type="ARBA" id="ARBA00023125"/>
    </source>
</evidence>
<protein>
    <submittedName>
        <fullName evidence="6">Two component transcriptional regulator, LuxR family</fullName>
    </submittedName>
</protein>
<feature type="modified residue" description="4-aspartylphosphate" evidence="3">
    <location>
        <position position="69"/>
    </location>
</feature>
<sequence length="225" mass="24831">MSAGKTYYSFEMPHQKTTIMLVDDHSVVRAGYRRLLEMQPEFQVVAEAGDGPEACRQYHKHHPNLVIMDLSLPGMGGMEAARRMLSHHPQVRILIFTIHDSSVFAERALRMGVSGYITKSSDPDVLLEAVAQVAAGETYLGPDIAKELALRQISKNNSPLSQLSAKEFGIFLMMAAGNKRATIAETLHISVKTVSNYAHQIKKKLGLSTDAEVVHLAIRHGLIKT</sequence>
<evidence type="ECO:0000313" key="7">
    <source>
        <dbReference type="Proteomes" id="UP000051276"/>
    </source>
</evidence>
<keyword evidence="2" id="KW-0238">DNA-binding</keyword>
<dbReference type="InterPro" id="IPR001789">
    <property type="entry name" value="Sig_transdc_resp-reg_receiver"/>
</dbReference>
<dbReference type="PANTHER" id="PTHR43214">
    <property type="entry name" value="TWO-COMPONENT RESPONSE REGULATOR"/>
    <property type="match status" value="1"/>
</dbReference>
<dbReference type="InterPro" id="IPR011006">
    <property type="entry name" value="CheY-like_superfamily"/>
</dbReference>
<dbReference type="Proteomes" id="UP000051276">
    <property type="component" value="Unassembled WGS sequence"/>
</dbReference>
<dbReference type="Pfam" id="PF00072">
    <property type="entry name" value="Response_reg"/>
    <property type="match status" value="1"/>
</dbReference>
<dbReference type="Pfam" id="PF00196">
    <property type="entry name" value="GerE"/>
    <property type="match status" value="1"/>
</dbReference>
<reference evidence="6 7" key="1">
    <citation type="submission" date="2015-11" db="EMBL/GenBank/DDBJ databases">
        <title>The genome of Candidatus Endoriftia persephone in Ridgeia piscesae and population structure of the North Eastern Pacific vestimentiferan symbionts.</title>
        <authorList>
            <person name="Perez M."/>
            <person name="Juniper K.S."/>
        </authorList>
    </citation>
    <scope>NUCLEOTIDE SEQUENCE [LARGE SCALE GENOMIC DNA]</scope>
    <source>
        <strain evidence="6">Ind10</strain>
    </source>
</reference>
<dbReference type="GO" id="GO:0000160">
    <property type="term" value="P:phosphorelay signal transduction system"/>
    <property type="evidence" value="ECO:0007669"/>
    <property type="project" value="InterPro"/>
</dbReference>
<dbReference type="GO" id="GO:0003677">
    <property type="term" value="F:DNA binding"/>
    <property type="evidence" value="ECO:0007669"/>
    <property type="project" value="UniProtKB-KW"/>
</dbReference>
<comment type="caution">
    <text evidence="6">The sequence shown here is derived from an EMBL/GenBank/DDBJ whole genome shotgun (WGS) entry which is preliminary data.</text>
</comment>
<feature type="domain" description="Response regulatory" evidence="5">
    <location>
        <begin position="18"/>
        <end position="134"/>
    </location>
</feature>
<evidence type="ECO:0000259" key="4">
    <source>
        <dbReference type="PROSITE" id="PS50043"/>
    </source>
</evidence>
<dbReference type="PROSITE" id="PS50110">
    <property type="entry name" value="RESPONSE_REGULATORY"/>
    <property type="match status" value="1"/>
</dbReference>
<dbReference type="InterPro" id="IPR000792">
    <property type="entry name" value="Tscrpt_reg_LuxR_C"/>
</dbReference>
<dbReference type="InterPro" id="IPR058245">
    <property type="entry name" value="NreC/VraR/RcsB-like_REC"/>
</dbReference>
<dbReference type="CDD" id="cd17535">
    <property type="entry name" value="REC_NarL-like"/>
    <property type="match status" value="1"/>
</dbReference>
<dbReference type="STRING" id="54398.Ga0074115_1271"/>
<proteinExistence type="predicted"/>
<gene>
    <name evidence="6" type="ORF">Ga0076813_11182</name>
</gene>
<dbReference type="EMBL" id="LMXI01000576">
    <property type="protein sequence ID" value="KRT57188.1"/>
    <property type="molecule type" value="Genomic_DNA"/>
</dbReference>
<dbReference type="SMART" id="SM00421">
    <property type="entry name" value="HTH_LUXR"/>
    <property type="match status" value="1"/>
</dbReference>